<evidence type="ECO:0000256" key="5">
    <source>
        <dbReference type="ARBA" id="ARBA00023284"/>
    </source>
</evidence>
<evidence type="ECO:0000256" key="4">
    <source>
        <dbReference type="ARBA" id="ARBA00023157"/>
    </source>
</evidence>
<proteinExistence type="inferred from homology"/>
<dbReference type="Proteomes" id="UP001652741">
    <property type="component" value="Chromosome ssa07"/>
</dbReference>
<reference evidence="7" key="1">
    <citation type="submission" date="2025-08" db="UniProtKB">
        <authorList>
            <consortium name="RefSeq"/>
        </authorList>
    </citation>
    <scope>IDENTIFICATION</scope>
</reference>
<name>A0ABM3F3V9_SALSA</name>
<evidence type="ECO:0000256" key="3">
    <source>
        <dbReference type="ARBA" id="ARBA00023002"/>
    </source>
</evidence>
<evidence type="ECO:0000313" key="7">
    <source>
        <dbReference type="RefSeq" id="XP_045577995.1"/>
    </source>
</evidence>
<dbReference type="RefSeq" id="XP_045577995.1">
    <property type="nucleotide sequence ID" value="XM_045722039.1"/>
</dbReference>
<evidence type="ECO:0000313" key="6">
    <source>
        <dbReference type="Proteomes" id="UP001652741"/>
    </source>
</evidence>
<dbReference type="GeneID" id="106609375"/>
<gene>
    <name evidence="7" type="primary">LOC106609375</name>
</gene>
<dbReference type="InterPro" id="IPR046952">
    <property type="entry name" value="GSHR/TRXR-like"/>
</dbReference>
<keyword evidence="3" id="KW-0560">Oxidoreductase</keyword>
<sequence length="189" mass="20530">MSTQEAGLSCGRDMEQTRLSCGQYDYDLLVIGGGSGGLAVSKEAAGFGRRVLVLDLVAPTPEVTKWRLGGSSVNVGSIPRKILHQASLLGKAIQDARKYGWKFEEQGSHGWGEMVDTVQQHVKSVSFELRRELRDSDVTYLNAHGEIQEPHTGQVSMGRGCWTGQNNGSRGRSGQVRIMGVVGLLDRSE</sequence>
<comment type="similarity">
    <text evidence="2">Belongs to the class-I pyridine nucleotide-disulfide oxidoreductase family.</text>
</comment>
<dbReference type="PRINTS" id="PR00411">
    <property type="entry name" value="PNDRDTASEI"/>
</dbReference>
<dbReference type="SUPFAM" id="SSF51905">
    <property type="entry name" value="FAD/NAD(P)-binding domain"/>
    <property type="match status" value="1"/>
</dbReference>
<organism evidence="6 7">
    <name type="scientific">Salmo salar</name>
    <name type="common">Atlantic salmon</name>
    <dbReference type="NCBI Taxonomy" id="8030"/>
    <lineage>
        <taxon>Eukaryota</taxon>
        <taxon>Metazoa</taxon>
        <taxon>Chordata</taxon>
        <taxon>Craniata</taxon>
        <taxon>Vertebrata</taxon>
        <taxon>Euteleostomi</taxon>
        <taxon>Actinopterygii</taxon>
        <taxon>Neopterygii</taxon>
        <taxon>Teleostei</taxon>
        <taxon>Protacanthopterygii</taxon>
        <taxon>Salmoniformes</taxon>
        <taxon>Salmonidae</taxon>
        <taxon>Salmoninae</taxon>
        <taxon>Salmo</taxon>
    </lineage>
</organism>
<keyword evidence="6" id="KW-1185">Reference proteome</keyword>
<dbReference type="PANTHER" id="PTHR42737">
    <property type="entry name" value="GLUTATHIONE REDUCTASE"/>
    <property type="match status" value="1"/>
</dbReference>
<dbReference type="InterPro" id="IPR036188">
    <property type="entry name" value="FAD/NAD-bd_sf"/>
</dbReference>
<accession>A0ABM3F3V9</accession>
<dbReference type="Gene3D" id="3.50.50.60">
    <property type="entry name" value="FAD/NAD(P)-binding domain"/>
    <property type="match status" value="1"/>
</dbReference>
<evidence type="ECO:0000256" key="1">
    <source>
        <dbReference type="ARBA" id="ARBA00001974"/>
    </source>
</evidence>
<keyword evidence="5" id="KW-0676">Redox-active center</keyword>
<dbReference type="PANTHER" id="PTHR42737:SF2">
    <property type="entry name" value="GLUTATHIONE REDUCTASE"/>
    <property type="match status" value="1"/>
</dbReference>
<keyword evidence="4" id="KW-1015">Disulfide bond</keyword>
<evidence type="ECO:0000256" key="2">
    <source>
        <dbReference type="ARBA" id="ARBA00007532"/>
    </source>
</evidence>
<comment type="cofactor">
    <cofactor evidence="1">
        <name>FAD</name>
        <dbReference type="ChEBI" id="CHEBI:57692"/>
    </cofactor>
</comment>
<protein>
    <submittedName>
        <fullName evidence="7">Thioredoxin reductase 1, cytoplasmic isoform X1</fullName>
    </submittedName>
</protein>